<dbReference type="SUPFAM" id="SSF55718">
    <property type="entry name" value="SCP-like"/>
    <property type="match status" value="1"/>
</dbReference>
<dbReference type="EMBL" id="JAYMRS010000001">
    <property type="protein sequence ID" value="MFB8767432.1"/>
    <property type="molecule type" value="Genomic_DNA"/>
</dbReference>
<dbReference type="Gene3D" id="3.30.1050.10">
    <property type="entry name" value="SCP2 sterol-binding domain"/>
    <property type="match status" value="1"/>
</dbReference>
<dbReference type="RefSeq" id="WP_376736971.1">
    <property type="nucleotide sequence ID" value="NZ_JAYMRS010000001.1"/>
</dbReference>
<feature type="domain" description="SCP2" evidence="1">
    <location>
        <begin position="18"/>
        <end position="111"/>
    </location>
</feature>
<reference evidence="2 3" key="1">
    <citation type="submission" date="2024-01" db="EMBL/GenBank/DDBJ databases">
        <title>Genome mining of biosynthetic gene clusters to explore secondary metabolites of Streptomyces sp.</title>
        <authorList>
            <person name="Baig A."/>
            <person name="Ajitkumar Shintre N."/>
            <person name="Kumar H."/>
            <person name="Anbarasu A."/>
            <person name="Ramaiah S."/>
        </authorList>
    </citation>
    <scope>NUCLEOTIDE SEQUENCE [LARGE SCALE GENOMIC DNA]</scope>
    <source>
        <strain evidence="2 3">A01</strain>
    </source>
</reference>
<comment type="caution">
    <text evidence="2">The sequence shown here is derived from an EMBL/GenBank/DDBJ whole genome shotgun (WGS) entry which is preliminary data.</text>
</comment>
<dbReference type="Proteomes" id="UP001585053">
    <property type="component" value="Unassembled WGS sequence"/>
</dbReference>
<accession>A0ABV5DS78</accession>
<dbReference type="Pfam" id="PF02036">
    <property type="entry name" value="SCP2"/>
    <property type="match status" value="1"/>
</dbReference>
<evidence type="ECO:0000259" key="1">
    <source>
        <dbReference type="Pfam" id="PF02036"/>
    </source>
</evidence>
<keyword evidence="3" id="KW-1185">Reference proteome</keyword>
<name>A0ABV5DS78_9ACTN</name>
<protein>
    <submittedName>
        <fullName evidence="2">SCP2 sterol-binding domain-containing protein</fullName>
    </submittedName>
</protein>
<sequence>MSSIDACLDGIARTNERILARPEAERREHIRERTISVIVPDLGTAFDMRLTVDGLTDIVHRPLTSPGGPAQVKVTVSGDDLVALAEDRLDPAKALVSRRLKVNASVGDLLRMHRLL</sequence>
<organism evidence="2 3">
    <name type="scientific">Nocardiopsis alba</name>
    <dbReference type="NCBI Taxonomy" id="53437"/>
    <lineage>
        <taxon>Bacteria</taxon>
        <taxon>Bacillati</taxon>
        <taxon>Actinomycetota</taxon>
        <taxon>Actinomycetes</taxon>
        <taxon>Streptosporangiales</taxon>
        <taxon>Nocardiopsidaceae</taxon>
        <taxon>Nocardiopsis</taxon>
    </lineage>
</organism>
<proteinExistence type="predicted"/>
<dbReference type="InterPro" id="IPR036527">
    <property type="entry name" value="SCP2_sterol-bd_dom_sf"/>
</dbReference>
<evidence type="ECO:0000313" key="2">
    <source>
        <dbReference type="EMBL" id="MFB8767432.1"/>
    </source>
</evidence>
<gene>
    <name evidence="2" type="ORF">VSQ78_06925</name>
</gene>
<evidence type="ECO:0000313" key="3">
    <source>
        <dbReference type="Proteomes" id="UP001585053"/>
    </source>
</evidence>
<dbReference type="InterPro" id="IPR003033">
    <property type="entry name" value="SCP2_sterol-bd_dom"/>
</dbReference>